<evidence type="ECO:0000259" key="5">
    <source>
        <dbReference type="Pfam" id="PF00667"/>
    </source>
</evidence>
<organism evidence="6 7">
    <name type="scientific">Spraguea lophii (strain 42_110)</name>
    <name type="common">Microsporidian parasite</name>
    <dbReference type="NCBI Taxonomy" id="1358809"/>
    <lineage>
        <taxon>Eukaryota</taxon>
        <taxon>Fungi</taxon>
        <taxon>Fungi incertae sedis</taxon>
        <taxon>Microsporidia</taxon>
        <taxon>Spragueidae</taxon>
        <taxon>Spraguea</taxon>
    </lineage>
</organism>
<dbReference type="GO" id="GO:0009086">
    <property type="term" value="P:methionine biosynthetic process"/>
    <property type="evidence" value="ECO:0007669"/>
    <property type="project" value="TreeGrafter"/>
</dbReference>
<dbReference type="Gene3D" id="1.20.990.10">
    <property type="entry name" value="NADPH-cytochrome p450 Reductase, Chain A, domain 3"/>
    <property type="match status" value="1"/>
</dbReference>
<dbReference type="PANTHER" id="PTHR19384:SF84">
    <property type="entry name" value="METHIONINE SYNTHASE REDUCTASE"/>
    <property type="match status" value="1"/>
</dbReference>
<dbReference type="SUPFAM" id="SSF63380">
    <property type="entry name" value="Riboflavin synthase domain-like"/>
    <property type="match status" value="1"/>
</dbReference>
<evidence type="ECO:0000313" key="7">
    <source>
        <dbReference type="Proteomes" id="UP000014978"/>
    </source>
</evidence>
<gene>
    <name evidence="6" type="ORF">SLOPH_1387</name>
</gene>
<dbReference type="Proteomes" id="UP000014978">
    <property type="component" value="Unassembled WGS sequence"/>
</dbReference>
<dbReference type="PRINTS" id="PR00371">
    <property type="entry name" value="FPNCR"/>
</dbReference>
<evidence type="ECO:0000313" key="6">
    <source>
        <dbReference type="EMBL" id="EPR79908.1"/>
    </source>
</evidence>
<proteinExistence type="predicted"/>
<dbReference type="InterPro" id="IPR039261">
    <property type="entry name" value="FNR_nucleotide-bd"/>
</dbReference>
<evidence type="ECO:0000256" key="2">
    <source>
        <dbReference type="ARBA" id="ARBA00022630"/>
    </source>
</evidence>
<dbReference type="GO" id="GO:0005829">
    <property type="term" value="C:cytosol"/>
    <property type="evidence" value="ECO:0007669"/>
    <property type="project" value="TreeGrafter"/>
</dbReference>
<sequence length="386" mass="45616">MLNLPHPLPIFTFKPSDDSWKENLIISSIGNDLFQPVKILDNFLTFKNIFYNNISKANINKIEKLSTTWKKVYKVELDSTLSYNPGDSVGIIVSNREIYVNEIFKILNIKDRSIEIKIKDKKSKEFKIVYRGLISDYFRNVFSFTEIPKKSFLKAIIECSEEKEIIKFLVSKEGSKKYFELLKYNLIEILTFLKAKPTLEHLVYFANNIKPRYYSLTNEDKNLEFYIGVENTEHIKGHCSSFFDNIYFNSKTHKEKHVYVLGVKKNEFFNLRKSKKYLFISCGIGITPFISFSNHIDNYWVIHGTRSKQDDLTTHLRKKGEITTIISKHERIENFIKNELVGDFIKENCLLYICGPIEMQKKVYNTIKEFYNFVLNEKRVFFDSWL</sequence>
<dbReference type="GO" id="GO:0010181">
    <property type="term" value="F:FMN binding"/>
    <property type="evidence" value="ECO:0007669"/>
    <property type="project" value="TreeGrafter"/>
</dbReference>
<evidence type="ECO:0000256" key="1">
    <source>
        <dbReference type="ARBA" id="ARBA00001974"/>
    </source>
</evidence>
<keyword evidence="3" id="KW-0274">FAD</keyword>
<dbReference type="Gene3D" id="3.40.50.80">
    <property type="entry name" value="Nucleotide-binding domain of ferredoxin-NADP reductase (FNR) module"/>
    <property type="match status" value="1"/>
</dbReference>
<dbReference type="GO" id="GO:0050667">
    <property type="term" value="P:homocysteine metabolic process"/>
    <property type="evidence" value="ECO:0007669"/>
    <property type="project" value="TreeGrafter"/>
</dbReference>
<dbReference type="VEuPathDB" id="MicrosporidiaDB:SLOPH_1387"/>
<dbReference type="InterPro" id="IPR023173">
    <property type="entry name" value="NADPH_Cyt_P450_Rdtase_alpha"/>
</dbReference>
<dbReference type="InterPro" id="IPR017938">
    <property type="entry name" value="Riboflavin_synthase-like_b-brl"/>
</dbReference>
<dbReference type="GO" id="GO:0050660">
    <property type="term" value="F:flavin adenine dinucleotide binding"/>
    <property type="evidence" value="ECO:0007669"/>
    <property type="project" value="TreeGrafter"/>
</dbReference>
<keyword evidence="7" id="KW-1185">Reference proteome</keyword>
<dbReference type="STRING" id="1358809.S7XVJ4"/>
<dbReference type="Gene3D" id="2.40.30.10">
    <property type="entry name" value="Translation factors"/>
    <property type="match status" value="1"/>
</dbReference>
<keyword evidence="2" id="KW-0285">Flavoprotein</keyword>
<keyword evidence="4" id="KW-0560">Oxidoreductase</keyword>
<reference evidence="7" key="1">
    <citation type="journal article" date="2013" name="PLoS Genet.">
        <title>The genome of Spraguea lophii and the basis of host-microsporidian interactions.</title>
        <authorList>
            <person name="Campbell S.E."/>
            <person name="Williams T.A."/>
            <person name="Yousuf A."/>
            <person name="Soanes D.M."/>
            <person name="Paszkiewicz K.H."/>
            <person name="Williams B.A.P."/>
        </authorList>
    </citation>
    <scope>NUCLEOTIDE SEQUENCE [LARGE SCALE GENOMIC DNA]</scope>
    <source>
        <strain evidence="7">42_110</strain>
    </source>
</reference>
<dbReference type="SUPFAM" id="SSF52343">
    <property type="entry name" value="Ferredoxin reductase-like, C-terminal NADP-linked domain"/>
    <property type="match status" value="1"/>
</dbReference>
<dbReference type="GO" id="GO:0030586">
    <property type="term" value="F:[methionine synthase] reductase (NADPH) activity"/>
    <property type="evidence" value="ECO:0007669"/>
    <property type="project" value="TreeGrafter"/>
</dbReference>
<dbReference type="InterPro" id="IPR003097">
    <property type="entry name" value="CysJ-like_FAD-binding"/>
</dbReference>
<dbReference type="OMA" id="FISFIRN"/>
<dbReference type="AlphaFoldDB" id="S7XVJ4"/>
<evidence type="ECO:0000256" key="4">
    <source>
        <dbReference type="ARBA" id="ARBA00023002"/>
    </source>
</evidence>
<dbReference type="PANTHER" id="PTHR19384">
    <property type="entry name" value="NITRIC OXIDE SYNTHASE-RELATED"/>
    <property type="match status" value="1"/>
</dbReference>
<feature type="domain" description="Sulfite reductase [NADPH] flavoprotein alpha-component-like FAD-binding" evidence="5">
    <location>
        <begin position="54"/>
        <end position="221"/>
    </location>
</feature>
<comment type="cofactor">
    <cofactor evidence="1">
        <name>FAD</name>
        <dbReference type="ChEBI" id="CHEBI:57692"/>
    </cofactor>
</comment>
<dbReference type="Pfam" id="PF00667">
    <property type="entry name" value="FAD_binding_1"/>
    <property type="match status" value="1"/>
</dbReference>
<dbReference type="OrthoDB" id="1856718at2759"/>
<protein>
    <submittedName>
        <fullName evidence="6">NADPH cytochrome p450 reductase</fullName>
    </submittedName>
</protein>
<dbReference type="EMBL" id="ATCN01000076">
    <property type="protein sequence ID" value="EPR79908.1"/>
    <property type="molecule type" value="Genomic_DNA"/>
</dbReference>
<name>S7XVJ4_SPRLO</name>
<accession>S7XVJ4</accession>
<comment type="caution">
    <text evidence="6">The sequence shown here is derived from an EMBL/GenBank/DDBJ whole genome shotgun (WGS) entry which is preliminary data.</text>
</comment>
<dbReference type="HOGENOM" id="CLU_060137_0_0_1"/>
<dbReference type="InterPro" id="IPR001709">
    <property type="entry name" value="Flavoprot_Pyr_Nucl_cyt_Rdtase"/>
</dbReference>
<dbReference type="FunCoup" id="S7XVJ4">
    <property type="interactions" value="72"/>
</dbReference>
<evidence type="ECO:0000256" key="3">
    <source>
        <dbReference type="ARBA" id="ARBA00022827"/>
    </source>
</evidence>
<dbReference type="InParanoid" id="S7XVJ4"/>